<evidence type="ECO:0000256" key="7">
    <source>
        <dbReference type="SAM" id="Phobius"/>
    </source>
</evidence>
<organism evidence="8 9">
    <name type="scientific">Bugula neritina</name>
    <name type="common">Brown bryozoan</name>
    <name type="synonym">Sertularia neritina</name>
    <dbReference type="NCBI Taxonomy" id="10212"/>
    <lineage>
        <taxon>Eukaryota</taxon>
        <taxon>Metazoa</taxon>
        <taxon>Spiralia</taxon>
        <taxon>Lophotrochozoa</taxon>
        <taxon>Bryozoa</taxon>
        <taxon>Gymnolaemata</taxon>
        <taxon>Cheilostomatida</taxon>
        <taxon>Flustrina</taxon>
        <taxon>Buguloidea</taxon>
        <taxon>Bugulidae</taxon>
        <taxon>Bugula</taxon>
    </lineage>
</organism>
<comment type="caution">
    <text evidence="8">The sequence shown here is derived from an EMBL/GenBank/DDBJ whole genome shotgun (WGS) entry which is preliminary data.</text>
</comment>
<feature type="compositionally biased region" description="Basic and acidic residues" evidence="6">
    <location>
        <begin position="17"/>
        <end position="62"/>
    </location>
</feature>
<sequence length="270" mass="29923">MCFYSPTRYTENNHPVNGKDHPVDSKDHPVDSKDHPVDSKDHPADRNKQVANGEKKDQKADSQDEEGFNTHPLQMIKTRPFITLWFMLFLNNACVILISTLYKTYGQSEVINDDQFLTLLGSVSALCNGVGRISWGFAADKTSFRTCMITLSGLMVLLMATLYLSHVFAATAGKYLFFTWICLLYLTFSGNFSLFPTACSKTFGSKYVSENYGLLFSSSAFSGIIASMLSTLLLETIMSYGVFIFCATISAISFVLAISFNGRGEDGKVV</sequence>
<dbReference type="SUPFAM" id="SSF103473">
    <property type="entry name" value="MFS general substrate transporter"/>
    <property type="match status" value="1"/>
</dbReference>
<gene>
    <name evidence="8" type="ORF">EB796_003581</name>
</gene>
<feature type="transmembrane region" description="Helical" evidence="7">
    <location>
        <begin position="214"/>
        <end position="234"/>
    </location>
</feature>
<evidence type="ECO:0000313" key="8">
    <source>
        <dbReference type="EMBL" id="KAF6038105.1"/>
    </source>
</evidence>
<dbReference type="AlphaFoldDB" id="A0A7J7KIM8"/>
<feature type="region of interest" description="Disordered" evidence="6">
    <location>
        <begin position="1"/>
        <end position="68"/>
    </location>
</feature>
<keyword evidence="3 7" id="KW-0812">Transmembrane</keyword>
<dbReference type="PANTHER" id="PTHR43385">
    <property type="entry name" value="RIBOFLAVIN TRANSPORTER RIBJ"/>
    <property type="match status" value="1"/>
</dbReference>
<evidence type="ECO:0000256" key="5">
    <source>
        <dbReference type="ARBA" id="ARBA00023136"/>
    </source>
</evidence>
<dbReference type="InterPro" id="IPR052983">
    <property type="entry name" value="MFS_Riboflavin_Transporter"/>
</dbReference>
<feature type="transmembrane region" description="Helical" evidence="7">
    <location>
        <begin position="116"/>
        <end position="135"/>
    </location>
</feature>
<dbReference type="EMBL" id="VXIV02000469">
    <property type="protein sequence ID" value="KAF6038105.1"/>
    <property type="molecule type" value="Genomic_DNA"/>
</dbReference>
<keyword evidence="2" id="KW-0813">Transport</keyword>
<dbReference type="PANTHER" id="PTHR43385:SF1">
    <property type="entry name" value="RIBOFLAVIN TRANSPORTER RIBJ"/>
    <property type="match status" value="1"/>
</dbReference>
<evidence type="ECO:0000256" key="1">
    <source>
        <dbReference type="ARBA" id="ARBA00004141"/>
    </source>
</evidence>
<feature type="transmembrane region" description="Helical" evidence="7">
    <location>
        <begin position="175"/>
        <end position="194"/>
    </location>
</feature>
<feature type="transmembrane region" description="Helical" evidence="7">
    <location>
        <begin position="240"/>
        <end position="260"/>
    </location>
</feature>
<evidence type="ECO:0000256" key="2">
    <source>
        <dbReference type="ARBA" id="ARBA00022448"/>
    </source>
</evidence>
<keyword evidence="9" id="KW-1185">Reference proteome</keyword>
<keyword evidence="5 7" id="KW-0472">Membrane</keyword>
<comment type="subcellular location">
    <subcellularLocation>
        <location evidence="1">Membrane</location>
        <topology evidence="1">Multi-pass membrane protein</topology>
    </subcellularLocation>
</comment>
<protein>
    <submittedName>
        <fullName evidence="8">Uncharacterized protein</fullName>
    </submittedName>
</protein>
<keyword evidence="4 7" id="KW-1133">Transmembrane helix</keyword>
<name>A0A7J7KIM8_BUGNE</name>
<evidence type="ECO:0000313" key="9">
    <source>
        <dbReference type="Proteomes" id="UP000593567"/>
    </source>
</evidence>
<dbReference type="Gene3D" id="1.20.1250.20">
    <property type="entry name" value="MFS general substrate transporter like domains"/>
    <property type="match status" value="1"/>
</dbReference>
<evidence type="ECO:0000256" key="4">
    <source>
        <dbReference type="ARBA" id="ARBA00022989"/>
    </source>
</evidence>
<evidence type="ECO:0000256" key="6">
    <source>
        <dbReference type="SAM" id="MobiDB-lite"/>
    </source>
</evidence>
<evidence type="ECO:0000256" key="3">
    <source>
        <dbReference type="ARBA" id="ARBA00022692"/>
    </source>
</evidence>
<dbReference type="Pfam" id="PF07690">
    <property type="entry name" value="MFS_1"/>
    <property type="match status" value="1"/>
</dbReference>
<dbReference type="GO" id="GO:0022857">
    <property type="term" value="F:transmembrane transporter activity"/>
    <property type="evidence" value="ECO:0007669"/>
    <property type="project" value="InterPro"/>
</dbReference>
<dbReference type="GO" id="GO:0016020">
    <property type="term" value="C:membrane"/>
    <property type="evidence" value="ECO:0007669"/>
    <property type="project" value="UniProtKB-SubCell"/>
</dbReference>
<reference evidence="8" key="1">
    <citation type="submission" date="2020-06" db="EMBL/GenBank/DDBJ databases">
        <title>Draft genome of Bugula neritina, a colonial animal packing powerful symbionts and potential medicines.</title>
        <authorList>
            <person name="Rayko M."/>
        </authorList>
    </citation>
    <scope>NUCLEOTIDE SEQUENCE [LARGE SCALE GENOMIC DNA]</scope>
    <source>
        <strain evidence="8">Kwan_BN1</strain>
    </source>
</reference>
<proteinExistence type="predicted"/>
<dbReference type="Proteomes" id="UP000593567">
    <property type="component" value="Unassembled WGS sequence"/>
</dbReference>
<dbReference type="InterPro" id="IPR011701">
    <property type="entry name" value="MFS"/>
</dbReference>
<feature type="transmembrane region" description="Helical" evidence="7">
    <location>
        <begin position="81"/>
        <end position="104"/>
    </location>
</feature>
<feature type="transmembrane region" description="Helical" evidence="7">
    <location>
        <begin position="147"/>
        <end position="169"/>
    </location>
</feature>
<accession>A0A7J7KIM8</accession>
<dbReference type="InterPro" id="IPR036259">
    <property type="entry name" value="MFS_trans_sf"/>
</dbReference>
<dbReference type="OrthoDB" id="410267at2759"/>